<dbReference type="InterPro" id="IPR042100">
    <property type="entry name" value="Bug_dom1"/>
</dbReference>
<dbReference type="PIRSF" id="PIRSF017082">
    <property type="entry name" value="YflP"/>
    <property type="match status" value="1"/>
</dbReference>
<keyword evidence="3" id="KW-0732">Signal</keyword>
<gene>
    <name evidence="4" type="ORF">EF514_02085</name>
</gene>
<dbReference type="Proteomes" id="UP000288812">
    <property type="component" value="Unassembled WGS sequence"/>
</dbReference>
<dbReference type="OrthoDB" id="8880247at2"/>
<dbReference type="PANTHER" id="PTHR42928:SF5">
    <property type="entry name" value="BLR1237 PROTEIN"/>
    <property type="match status" value="1"/>
</dbReference>
<evidence type="ECO:0000313" key="5">
    <source>
        <dbReference type="Proteomes" id="UP000288812"/>
    </source>
</evidence>
<evidence type="ECO:0000256" key="1">
    <source>
        <dbReference type="ARBA" id="ARBA00006987"/>
    </source>
</evidence>
<dbReference type="CDD" id="cd07012">
    <property type="entry name" value="PBP2_Bug_TTT"/>
    <property type="match status" value="1"/>
</dbReference>
<evidence type="ECO:0000313" key="4">
    <source>
        <dbReference type="EMBL" id="RVU55540.1"/>
    </source>
</evidence>
<dbReference type="SUPFAM" id="SSF53850">
    <property type="entry name" value="Periplasmic binding protein-like II"/>
    <property type="match status" value="1"/>
</dbReference>
<dbReference type="AlphaFoldDB" id="A0A437S8V5"/>
<comment type="similarity">
    <text evidence="1">Belongs to the UPF0065 (bug) family.</text>
</comment>
<accession>A0A437S8V5</accession>
<keyword evidence="5" id="KW-1185">Reference proteome</keyword>
<dbReference type="Gene3D" id="3.40.190.150">
    <property type="entry name" value="Bordetella uptake gene, domain 1"/>
    <property type="match status" value="1"/>
</dbReference>
<feature type="compositionally biased region" description="Basic and acidic residues" evidence="2">
    <location>
        <begin position="307"/>
        <end position="319"/>
    </location>
</feature>
<organism evidence="4 5">
    <name type="scientific">Anaerosphaera multitolerans</name>
    <dbReference type="NCBI Taxonomy" id="2487351"/>
    <lineage>
        <taxon>Bacteria</taxon>
        <taxon>Bacillati</taxon>
        <taxon>Bacillota</taxon>
        <taxon>Tissierellia</taxon>
        <taxon>Tissierellales</taxon>
        <taxon>Peptoniphilaceae</taxon>
        <taxon>Anaerosphaera</taxon>
    </lineage>
</organism>
<proteinExistence type="inferred from homology"/>
<dbReference type="EMBL" id="RLIH01000002">
    <property type="protein sequence ID" value="RVU55540.1"/>
    <property type="molecule type" value="Genomic_DNA"/>
</dbReference>
<dbReference type="InterPro" id="IPR005064">
    <property type="entry name" value="BUG"/>
</dbReference>
<dbReference type="PANTHER" id="PTHR42928">
    <property type="entry name" value="TRICARBOXYLATE-BINDING PROTEIN"/>
    <property type="match status" value="1"/>
</dbReference>
<reference evidence="4 5" key="1">
    <citation type="submission" date="2018-11" db="EMBL/GenBank/DDBJ databases">
        <title>Genome sequencing and assembly of Anaerosphaera sp. nov., GS7-6-2.</title>
        <authorList>
            <person name="Rettenmaier R."/>
            <person name="Liebl W."/>
            <person name="Zverlov V."/>
        </authorList>
    </citation>
    <scope>NUCLEOTIDE SEQUENCE [LARGE SCALE GENOMIC DNA]</scope>
    <source>
        <strain evidence="4 5">GS7-6-2</strain>
    </source>
</reference>
<feature type="chain" id="PRO_5039717260" evidence="3">
    <location>
        <begin position="25"/>
        <end position="325"/>
    </location>
</feature>
<feature type="region of interest" description="Disordered" evidence="2">
    <location>
        <begin position="306"/>
        <end position="325"/>
    </location>
</feature>
<dbReference type="Pfam" id="PF03401">
    <property type="entry name" value="TctC"/>
    <property type="match status" value="1"/>
</dbReference>
<dbReference type="RefSeq" id="WP_127723322.1">
    <property type="nucleotide sequence ID" value="NZ_RLIH01000002.1"/>
</dbReference>
<comment type="caution">
    <text evidence="4">The sequence shown here is derived from an EMBL/GenBank/DDBJ whole genome shotgun (WGS) entry which is preliminary data.</text>
</comment>
<dbReference type="Gene3D" id="3.40.190.10">
    <property type="entry name" value="Periplasmic binding protein-like II"/>
    <property type="match status" value="1"/>
</dbReference>
<evidence type="ECO:0000256" key="2">
    <source>
        <dbReference type="SAM" id="MobiDB-lite"/>
    </source>
</evidence>
<name>A0A437S8V5_9FIRM</name>
<feature type="signal peptide" evidence="3">
    <location>
        <begin position="1"/>
        <end position="24"/>
    </location>
</feature>
<evidence type="ECO:0000256" key="3">
    <source>
        <dbReference type="SAM" id="SignalP"/>
    </source>
</evidence>
<dbReference type="PROSITE" id="PS51257">
    <property type="entry name" value="PROKAR_LIPOPROTEIN"/>
    <property type="match status" value="1"/>
</dbReference>
<sequence>MKKKLSIIIMCLAFLLIGCSSNNSKENISKEEINWPEKTVEITLPYNAGGDTDLYCRTAAKYLEEELGQTFVIVNKAGGSGIVASKEIMASKPDGYKMLFNHTAALVQETTGLADFSYTDDFANAGTIIEDSTYTLVARADSGWNTLEEMVEEAKESPKKISYSIVHGSVTHYVAEQIEKSAGIELNKLDVGSSSADRTAAFLGGQVDLLVVNYINIADYIEAGTVVPLAILSTERIPTIPDVPTAVEQGYEVVSRKLYEFKFPKDTDQQIVDTFTAALEKISKNEEFQKEVEKFHGQAFYRSPELTSKEDKEQVEDLSKVMGES</sequence>
<protein>
    <submittedName>
        <fullName evidence="4">Tripartite tricarboxylate transporter substrate binding protein</fullName>
    </submittedName>
</protein>